<proteinExistence type="predicted"/>
<feature type="transmembrane region" description="Helical" evidence="1">
    <location>
        <begin position="134"/>
        <end position="155"/>
    </location>
</feature>
<comment type="caution">
    <text evidence="2">The sequence shown here is derived from an EMBL/GenBank/DDBJ whole genome shotgun (WGS) entry which is preliminary data.</text>
</comment>
<keyword evidence="1" id="KW-0472">Membrane</keyword>
<feature type="transmembrane region" description="Helical" evidence="1">
    <location>
        <begin position="75"/>
        <end position="98"/>
    </location>
</feature>
<feature type="transmembrane region" description="Helical" evidence="1">
    <location>
        <begin position="167"/>
        <end position="187"/>
    </location>
</feature>
<evidence type="ECO:0000313" key="3">
    <source>
        <dbReference type="Proteomes" id="UP000523000"/>
    </source>
</evidence>
<feature type="transmembrane region" description="Helical" evidence="1">
    <location>
        <begin position="212"/>
        <end position="235"/>
    </location>
</feature>
<keyword evidence="3" id="KW-1185">Reference proteome</keyword>
<dbReference type="AlphaFoldDB" id="A0A839QD87"/>
<dbReference type="EMBL" id="JACHVS010000001">
    <property type="protein sequence ID" value="MBB2994128.1"/>
    <property type="molecule type" value="Genomic_DNA"/>
</dbReference>
<gene>
    <name evidence="2" type="ORF">E9229_000319</name>
</gene>
<feature type="transmembrane region" description="Helical" evidence="1">
    <location>
        <begin position="104"/>
        <end position="127"/>
    </location>
</feature>
<accession>A0A839QD87</accession>
<sequence length="236" mass="24937">MGTKNNMTEQWIDAFILELRLSDVGGRAIGDAVAQVREFLADSGQEPTEAFGEPRDHVSRLGLPAGDGSSGIMSIVMAAGLSTLALTVYIPAIGAFISGELVEFAAAQLALLSIPVLAIVLLPLYFTTLVRHRWALISIVAITIGSAMTAGFLGRSAAGTEWLVLDAGPLALAMAALLLIGAVWSFVELRRTPADHIVEPLSRQPASRKSPWVDLLPSVLFIAVAAVATLVVWLVN</sequence>
<keyword evidence="1" id="KW-0812">Transmembrane</keyword>
<protein>
    <submittedName>
        <fullName evidence="2">Uncharacterized protein</fullName>
    </submittedName>
</protein>
<reference evidence="2 3" key="1">
    <citation type="submission" date="2020-08" db="EMBL/GenBank/DDBJ databases">
        <title>Sequencing the genomes of 1000 actinobacteria strains.</title>
        <authorList>
            <person name="Klenk H.-P."/>
        </authorList>
    </citation>
    <scope>NUCLEOTIDE SEQUENCE [LARGE SCALE GENOMIC DNA]</scope>
    <source>
        <strain evidence="2 3">DSM 22826</strain>
    </source>
</reference>
<evidence type="ECO:0000256" key="1">
    <source>
        <dbReference type="SAM" id="Phobius"/>
    </source>
</evidence>
<dbReference type="Proteomes" id="UP000523000">
    <property type="component" value="Unassembled WGS sequence"/>
</dbReference>
<dbReference type="RefSeq" id="WP_183509502.1">
    <property type="nucleotide sequence ID" value="NZ_BAABGK010000112.1"/>
</dbReference>
<evidence type="ECO:0000313" key="2">
    <source>
        <dbReference type="EMBL" id="MBB2994128.1"/>
    </source>
</evidence>
<keyword evidence="1" id="KW-1133">Transmembrane helix</keyword>
<organism evidence="2 3">
    <name type="scientific">Paeniglutamicibacter cryotolerans</name>
    <dbReference type="NCBI Taxonomy" id="670079"/>
    <lineage>
        <taxon>Bacteria</taxon>
        <taxon>Bacillati</taxon>
        <taxon>Actinomycetota</taxon>
        <taxon>Actinomycetes</taxon>
        <taxon>Micrococcales</taxon>
        <taxon>Micrococcaceae</taxon>
        <taxon>Paeniglutamicibacter</taxon>
    </lineage>
</organism>
<name>A0A839QD87_9MICC</name>